<gene>
    <name evidence="2" type="ordered locus">Sden_3561</name>
</gene>
<keyword evidence="3" id="KW-1185">Reference proteome</keyword>
<evidence type="ECO:0000256" key="1">
    <source>
        <dbReference type="SAM" id="MobiDB-lite"/>
    </source>
</evidence>
<feature type="compositionally biased region" description="Low complexity" evidence="1">
    <location>
        <begin position="61"/>
        <end position="72"/>
    </location>
</feature>
<dbReference type="RefSeq" id="WP_011497976.1">
    <property type="nucleotide sequence ID" value="NC_007954.1"/>
</dbReference>
<evidence type="ECO:0000313" key="3">
    <source>
        <dbReference type="Proteomes" id="UP000001982"/>
    </source>
</evidence>
<feature type="region of interest" description="Disordered" evidence="1">
    <location>
        <begin position="27"/>
        <end position="72"/>
    </location>
</feature>
<name>Q12I90_SHEDO</name>
<reference evidence="2 3" key="1">
    <citation type="submission" date="2006-03" db="EMBL/GenBank/DDBJ databases">
        <title>Complete sequence of Shewanella denitrificans OS217.</title>
        <authorList>
            <consortium name="US DOE Joint Genome Institute"/>
            <person name="Copeland A."/>
            <person name="Lucas S."/>
            <person name="Lapidus A."/>
            <person name="Barry K."/>
            <person name="Detter J.C."/>
            <person name="Glavina del Rio T."/>
            <person name="Hammon N."/>
            <person name="Israni S."/>
            <person name="Dalin E."/>
            <person name="Tice H."/>
            <person name="Pitluck S."/>
            <person name="Brettin T."/>
            <person name="Bruce D."/>
            <person name="Han C."/>
            <person name="Tapia R."/>
            <person name="Gilna P."/>
            <person name="Kiss H."/>
            <person name="Schmutz J."/>
            <person name="Larimer F."/>
            <person name="Land M."/>
            <person name="Hauser L."/>
            <person name="Kyrpides N."/>
            <person name="Lykidis A."/>
            <person name="Richardson P."/>
        </authorList>
    </citation>
    <scope>NUCLEOTIDE SEQUENCE [LARGE SCALE GENOMIC DNA]</scope>
    <source>
        <strain evidence="3">OS217 / ATCC BAA-1090 / DSM 15013</strain>
    </source>
</reference>
<protein>
    <submittedName>
        <fullName evidence="2">Uncharacterized protein</fullName>
    </submittedName>
</protein>
<accession>Q12I90</accession>
<feature type="compositionally biased region" description="Basic and acidic residues" evidence="1">
    <location>
        <begin position="105"/>
        <end position="121"/>
    </location>
</feature>
<dbReference type="eggNOG" id="ENOG502ZXDZ">
    <property type="taxonomic scope" value="Bacteria"/>
</dbReference>
<dbReference type="KEGG" id="sdn:Sden_3561"/>
<feature type="region of interest" description="Disordered" evidence="1">
    <location>
        <begin position="105"/>
        <end position="136"/>
    </location>
</feature>
<feature type="compositionally biased region" description="Polar residues" evidence="1">
    <location>
        <begin position="127"/>
        <end position="136"/>
    </location>
</feature>
<evidence type="ECO:0000313" key="2">
    <source>
        <dbReference type="EMBL" id="ABE56836.1"/>
    </source>
</evidence>
<sequence length="164" mass="18244">MLINSHYPQVPISTSNVATDLARIDNQQKPPLLPPQEPSKGHEERAYNQNNERAPADVIKQKQQQEQQQNASLYQQKVSTQTAAAPVVAKAVRIIANNKAALERKDIHVKQPAKEDQKETKGLANHPSLQGQSSSFYQQLGQQVEQFYQAKVSPQSLPTLSISI</sequence>
<dbReference type="EMBL" id="CP000302">
    <property type="protein sequence ID" value="ABE56836.1"/>
    <property type="molecule type" value="Genomic_DNA"/>
</dbReference>
<proteinExistence type="predicted"/>
<organism evidence="2 3">
    <name type="scientific">Shewanella denitrificans (strain OS217 / ATCC BAA-1090 / DSM 15013)</name>
    <dbReference type="NCBI Taxonomy" id="318161"/>
    <lineage>
        <taxon>Bacteria</taxon>
        <taxon>Pseudomonadati</taxon>
        <taxon>Pseudomonadota</taxon>
        <taxon>Gammaproteobacteria</taxon>
        <taxon>Alteromonadales</taxon>
        <taxon>Shewanellaceae</taxon>
        <taxon>Shewanella</taxon>
    </lineage>
</organism>
<dbReference type="HOGENOM" id="CLU_1634252_0_0_6"/>
<dbReference type="OrthoDB" id="6402406at2"/>
<dbReference type="AlphaFoldDB" id="Q12I90"/>
<dbReference type="Proteomes" id="UP000001982">
    <property type="component" value="Chromosome"/>
</dbReference>